<reference evidence="3 4" key="1">
    <citation type="submission" date="2019-12" db="EMBL/GenBank/DDBJ databases">
        <authorList>
            <person name="Alioto T."/>
            <person name="Alioto T."/>
            <person name="Gomez Garrido J."/>
        </authorList>
    </citation>
    <scope>NUCLEOTIDE SEQUENCE [LARGE SCALE GENOMIC DNA]</scope>
</reference>
<evidence type="ECO:0000256" key="1">
    <source>
        <dbReference type="ARBA" id="ARBA00034773"/>
    </source>
</evidence>
<evidence type="ECO:0000313" key="3">
    <source>
        <dbReference type="EMBL" id="CAA2940339.1"/>
    </source>
</evidence>
<comment type="caution">
    <text evidence="3">The sequence shown here is derived from an EMBL/GenBank/DDBJ whole genome shotgun (WGS) entry which is preliminary data.</text>
</comment>
<evidence type="ECO:0000313" key="4">
    <source>
        <dbReference type="Proteomes" id="UP000594638"/>
    </source>
</evidence>
<gene>
    <name evidence="3" type="ORF">OLEA9_A028521</name>
</gene>
<accession>A0A8S0PET6</accession>
<dbReference type="Pfam" id="PF04520">
    <property type="entry name" value="Senescence_reg"/>
    <property type="match status" value="1"/>
</dbReference>
<dbReference type="InterPro" id="IPR007608">
    <property type="entry name" value="Senescence_reg_S40"/>
</dbReference>
<proteinExistence type="inferred from homology"/>
<evidence type="ECO:0008006" key="5">
    <source>
        <dbReference type="Google" id="ProtNLM"/>
    </source>
</evidence>
<keyword evidence="4" id="KW-1185">Reference proteome</keyword>
<feature type="compositionally biased region" description="Polar residues" evidence="2">
    <location>
        <begin position="1"/>
        <end position="10"/>
    </location>
</feature>
<dbReference type="PANTHER" id="PTHR33083">
    <property type="entry name" value="EXPRESSED PROTEIN"/>
    <property type="match status" value="1"/>
</dbReference>
<dbReference type="AlphaFoldDB" id="A0A8S0PET6"/>
<dbReference type="PANTHER" id="PTHR33083:SF123">
    <property type="entry name" value="EXPRESSED PROTEIN"/>
    <property type="match status" value="1"/>
</dbReference>
<feature type="compositionally biased region" description="Low complexity" evidence="2">
    <location>
        <begin position="57"/>
        <end position="69"/>
    </location>
</feature>
<sequence length="208" mass="23368">MANNSSSSPTHRFIGLLQQPEFDPYDPTHNVPNPNPLELDESDVFWFSTAAESYSNLNSPSPPLSSHGSPPHHRSQLRRQFSLTKSGLSAALSEDHHHLIRRQSTLNPSTAAKIIPPVVRIDGAQVKFHQSAPVNVPVWPKKINFKNHNNYMESFDEVDDEEEMVPPHVMVARSHATFSVFEGAGRTLKGRDLRRVRDAVFQKTGFLD</sequence>
<dbReference type="Proteomes" id="UP000594638">
    <property type="component" value="Unassembled WGS sequence"/>
</dbReference>
<comment type="similarity">
    <text evidence="1">Belongs to the senescence regulator S40 family.</text>
</comment>
<name>A0A8S0PET6_OLEEU</name>
<dbReference type="OrthoDB" id="1927868at2759"/>
<evidence type="ECO:0000256" key="2">
    <source>
        <dbReference type="SAM" id="MobiDB-lite"/>
    </source>
</evidence>
<dbReference type="GO" id="GO:0010150">
    <property type="term" value="P:leaf senescence"/>
    <property type="evidence" value="ECO:0007669"/>
    <property type="project" value="UniProtKB-ARBA"/>
</dbReference>
<organism evidence="3 4">
    <name type="scientific">Olea europaea subsp. europaea</name>
    <dbReference type="NCBI Taxonomy" id="158383"/>
    <lineage>
        <taxon>Eukaryota</taxon>
        <taxon>Viridiplantae</taxon>
        <taxon>Streptophyta</taxon>
        <taxon>Embryophyta</taxon>
        <taxon>Tracheophyta</taxon>
        <taxon>Spermatophyta</taxon>
        <taxon>Magnoliopsida</taxon>
        <taxon>eudicotyledons</taxon>
        <taxon>Gunneridae</taxon>
        <taxon>Pentapetalae</taxon>
        <taxon>asterids</taxon>
        <taxon>lamiids</taxon>
        <taxon>Lamiales</taxon>
        <taxon>Oleaceae</taxon>
        <taxon>Oleeae</taxon>
        <taxon>Olea</taxon>
    </lineage>
</organism>
<dbReference type="EMBL" id="CACTIH010000046">
    <property type="protein sequence ID" value="CAA2940339.1"/>
    <property type="molecule type" value="Genomic_DNA"/>
</dbReference>
<feature type="region of interest" description="Disordered" evidence="2">
    <location>
        <begin position="57"/>
        <end position="77"/>
    </location>
</feature>
<protein>
    <recommendedName>
        <fullName evidence="5">Senescence regulator</fullName>
    </recommendedName>
</protein>
<feature type="region of interest" description="Disordered" evidence="2">
    <location>
        <begin position="1"/>
        <end position="37"/>
    </location>
</feature>
<dbReference type="Gramene" id="OE9A028521T1">
    <property type="protein sequence ID" value="OE9A028521C1"/>
    <property type="gene ID" value="OE9A028521"/>
</dbReference>